<organism evidence="3 4">
    <name type="scientific">Actinokineospora soli</name>
    <dbReference type="NCBI Taxonomy" id="1048753"/>
    <lineage>
        <taxon>Bacteria</taxon>
        <taxon>Bacillati</taxon>
        <taxon>Actinomycetota</taxon>
        <taxon>Actinomycetes</taxon>
        <taxon>Pseudonocardiales</taxon>
        <taxon>Pseudonocardiaceae</taxon>
        <taxon>Actinokineospora</taxon>
    </lineage>
</organism>
<dbReference type="PROSITE" id="PS50075">
    <property type="entry name" value="CARRIER"/>
    <property type="match status" value="1"/>
</dbReference>
<dbReference type="Gene3D" id="3.30.559.10">
    <property type="entry name" value="Chloramphenicol acetyltransferase-like domain"/>
    <property type="match status" value="1"/>
</dbReference>
<dbReference type="Pfam" id="PF00501">
    <property type="entry name" value="AMP-binding"/>
    <property type="match status" value="1"/>
</dbReference>
<name>A0ABW2TIK4_9PSEU</name>
<dbReference type="InterPro" id="IPR023213">
    <property type="entry name" value="CAT-like_dom_sf"/>
</dbReference>
<accession>A0ABW2TIK4</accession>
<keyword evidence="4" id="KW-1185">Reference proteome</keyword>
<dbReference type="InterPro" id="IPR045851">
    <property type="entry name" value="AMP-bd_C_sf"/>
</dbReference>
<dbReference type="PANTHER" id="PTHR45527:SF1">
    <property type="entry name" value="FATTY ACID SYNTHASE"/>
    <property type="match status" value="1"/>
</dbReference>
<dbReference type="Gene3D" id="3.40.50.12780">
    <property type="entry name" value="N-terminal domain of ligase-like"/>
    <property type="match status" value="1"/>
</dbReference>
<dbReference type="InterPro" id="IPR025110">
    <property type="entry name" value="AMP-bd_C"/>
</dbReference>
<dbReference type="EMBL" id="JBHTEY010000004">
    <property type="protein sequence ID" value="MFC7613494.1"/>
    <property type="molecule type" value="Genomic_DNA"/>
</dbReference>
<comment type="cofactor">
    <cofactor evidence="1">
        <name>pantetheine 4'-phosphate</name>
        <dbReference type="ChEBI" id="CHEBI:47942"/>
    </cofactor>
</comment>
<gene>
    <name evidence="3" type="ORF">ACFQV2_07645</name>
</gene>
<dbReference type="InterPro" id="IPR020845">
    <property type="entry name" value="AMP-binding_CS"/>
</dbReference>
<dbReference type="InterPro" id="IPR036736">
    <property type="entry name" value="ACP-like_sf"/>
</dbReference>
<comment type="caution">
    <text evidence="3">The sequence shown here is derived from an EMBL/GenBank/DDBJ whole genome shotgun (WGS) entry which is preliminary data.</text>
</comment>
<dbReference type="Proteomes" id="UP001596512">
    <property type="component" value="Unassembled WGS sequence"/>
</dbReference>
<evidence type="ECO:0000259" key="2">
    <source>
        <dbReference type="PROSITE" id="PS50075"/>
    </source>
</evidence>
<dbReference type="Gene3D" id="3.30.559.30">
    <property type="entry name" value="Nonribosomal peptide synthetase, condensation domain"/>
    <property type="match status" value="1"/>
</dbReference>
<dbReference type="Gene3D" id="1.10.1200.10">
    <property type="entry name" value="ACP-like"/>
    <property type="match status" value="1"/>
</dbReference>
<dbReference type="Gene3D" id="3.30.300.30">
    <property type="match status" value="1"/>
</dbReference>
<dbReference type="SUPFAM" id="SSF52777">
    <property type="entry name" value="CoA-dependent acyltransferases"/>
    <property type="match status" value="2"/>
</dbReference>
<dbReference type="PROSITE" id="PS00455">
    <property type="entry name" value="AMP_BINDING"/>
    <property type="match status" value="1"/>
</dbReference>
<evidence type="ECO:0000313" key="3">
    <source>
        <dbReference type="EMBL" id="MFC7613494.1"/>
    </source>
</evidence>
<reference evidence="4" key="1">
    <citation type="journal article" date="2019" name="Int. J. Syst. Evol. Microbiol.">
        <title>The Global Catalogue of Microorganisms (GCM) 10K type strain sequencing project: providing services to taxonomists for standard genome sequencing and annotation.</title>
        <authorList>
            <consortium name="The Broad Institute Genomics Platform"/>
            <consortium name="The Broad Institute Genome Sequencing Center for Infectious Disease"/>
            <person name="Wu L."/>
            <person name="Ma J."/>
        </authorList>
    </citation>
    <scope>NUCLEOTIDE SEQUENCE [LARGE SCALE GENOMIC DNA]</scope>
    <source>
        <strain evidence="4">JCM 17695</strain>
    </source>
</reference>
<dbReference type="InterPro" id="IPR009081">
    <property type="entry name" value="PP-bd_ACP"/>
</dbReference>
<dbReference type="SUPFAM" id="SSF47336">
    <property type="entry name" value="ACP-like"/>
    <property type="match status" value="1"/>
</dbReference>
<feature type="domain" description="Carrier" evidence="2">
    <location>
        <begin position="904"/>
        <end position="979"/>
    </location>
</feature>
<dbReference type="InterPro" id="IPR000873">
    <property type="entry name" value="AMP-dep_synth/lig_dom"/>
</dbReference>
<protein>
    <submittedName>
        <fullName evidence="3">AMP-binding protein</fullName>
    </submittedName>
</protein>
<proteinExistence type="predicted"/>
<dbReference type="Pfam" id="PF13193">
    <property type="entry name" value="AMP-binding_C"/>
    <property type="match status" value="1"/>
</dbReference>
<dbReference type="Pfam" id="PF00550">
    <property type="entry name" value="PP-binding"/>
    <property type="match status" value="1"/>
</dbReference>
<sequence length="991" mass="102724">MTTTGLWFHEHLDPDNPVAHVSAYRVDGSLDVALLRSAWAGIAKTHGAALVVADVRGEARVVDADEVDPSCFTDHGAVPGPVAEWCAGLPLPRLTGGPLVRVDVCALDGGGHGLRVAVHAAVADSASALLADLAAAYAGQEPGPGLIRPEWTEESLAWWVERLTPVPPAVDLPTDRARPAEPSNAGAAVAFEWAGMALRDPEAELLAGLQALLWHYTGSDRFCVAVARPGVVLSTADMTFGPTFGELATAAADDLAASAPHGAVPYDAIVATVNPPRDPRRTPLCDVLLACDTTADPVFPGAALTRLPVAPTATADLALRVTRADDDVVAGTLEYRTSLFGAASARGVLDQLHTLLTAALVEPDRPVADLPLDTPARVAATVHALDAATDAPAPTARVNETVRERAASTPDAPAISWEGREIGYRELADLAAAVTAALSGAAGSAVAVRMPTGPRLVAALQGVLDAGAHLVCLGQADVGERGRAILADVLPSRLLVDGPQSDDLAAWFTTDLVGDVIDVADLPTGKPPAVRGDLRERAYVTYTSGSTGAPKGIAQNHATFAQFTGWFAEEFGIGPGARVAQWAAPGYDAGLVEVFATLAAGATLCPVPDKLRANPDKLAGWLGDERITVLQTVPSFARPLLRALAETGGLARLDGLACLLLAGEALPGDLVAEIRAALPHVRLVNLYGPTEAILATRHEVTEPVVGVAPVGRSIPGRHVLVVGADGRPRPRGTTGEIVIRGPYLADGYLNADAGAAFDAIPALAEHGVDASRCYRTGDLGRLRFDGALEFAGRRDHQVKFNGVRLELADIEAALAAHESVAECAVVAVRGDDGLVARLVGFVVPRRDPDGRATGGASTWRTALRTRFGRGMPPVAFETVLGLPRTVGGKVDRRRLPVPVPSGPPVPSAAFPAVAELWAELLPSADIDPTTGFFAAGGHSALAMRMLAELRARIGVDVPLRTFLADPTPAGVSAAVEARSLSLDTATQPPTG</sequence>
<dbReference type="PANTHER" id="PTHR45527">
    <property type="entry name" value="NONRIBOSOMAL PEPTIDE SYNTHETASE"/>
    <property type="match status" value="1"/>
</dbReference>
<dbReference type="SUPFAM" id="SSF56801">
    <property type="entry name" value="Acetyl-CoA synthetase-like"/>
    <property type="match status" value="1"/>
</dbReference>
<evidence type="ECO:0000256" key="1">
    <source>
        <dbReference type="ARBA" id="ARBA00001957"/>
    </source>
</evidence>
<evidence type="ECO:0000313" key="4">
    <source>
        <dbReference type="Proteomes" id="UP001596512"/>
    </source>
</evidence>
<dbReference type="InterPro" id="IPR042099">
    <property type="entry name" value="ANL_N_sf"/>
</dbReference>